<evidence type="ECO:0000313" key="3">
    <source>
        <dbReference type="Proteomes" id="UP001066276"/>
    </source>
</evidence>
<feature type="region of interest" description="Disordered" evidence="1">
    <location>
        <begin position="1"/>
        <end position="109"/>
    </location>
</feature>
<proteinExistence type="predicted"/>
<evidence type="ECO:0000256" key="1">
    <source>
        <dbReference type="SAM" id="MobiDB-lite"/>
    </source>
</evidence>
<reference evidence="2" key="1">
    <citation type="journal article" date="2022" name="bioRxiv">
        <title>Sequencing and chromosome-scale assembly of the giantPleurodeles waltlgenome.</title>
        <authorList>
            <person name="Brown T."/>
            <person name="Elewa A."/>
            <person name="Iarovenko S."/>
            <person name="Subramanian E."/>
            <person name="Araus A.J."/>
            <person name="Petzold A."/>
            <person name="Susuki M."/>
            <person name="Suzuki K.-i.T."/>
            <person name="Hayashi T."/>
            <person name="Toyoda A."/>
            <person name="Oliveira C."/>
            <person name="Osipova E."/>
            <person name="Leigh N.D."/>
            <person name="Simon A."/>
            <person name="Yun M.H."/>
        </authorList>
    </citation>
    <scope>NUCLEOTIDE SEQUENCE</scope>
    <source>
        <strain evidence="2">20211129_DDA</strain>
        <tissue evidence="2">Liver</tissue>
    </source>
</reference>
<comment type="caution">
    <text evidence="2">The sequence shown here is derived from an EMBL/GenBank/DDBJ whole genome shotgun (WGS) entry which is preliminary data.</text>
</comment>
<dbReference type="AlphaFoldDB" id="A0AAV7PQZ4"/>
<gene>
    <name evidence="2" type="ORF">NDU88_006303</name>
</gene>
<name>A0AAV7PQZ4_PLEWA</name>
<keyword evidence="3" id="KW-1185">Reference proteome</keyword>
<feature type="compositionally biased region" description="Basic and acidic residues" evidence="1">
    <location>
        <begin position="8"/>
        <end position="20"/>
    </location>
</feature>
<accession>A0AAV7PQZ4</accession>
<organism evidence="2 3">
    <name type="scientific">Pleurodeles waltl</name>
    <name type="common">Iberian ribbed newt</name>
    <dbReference type="NCBI Taxonomy" id="8319"/>
    <lineage>
        <taxon>Eukaryota</taxon>
        <taxon>Metazoa</taxon>
        <taxon>Chordata</taxon>
        <taxon>Craniata</taxon>
        <taxon>Vertebrata</taxon>
        <taxon>Euteleostomi</taxon>
        <taxon>Amphibia</taxon>
        <taxon>Batrachia</taxon>
        <taxon>Caudata</taxon>
        <taxon>Salamandroidea</taxon>
        <taxon>Salamandridae</taxon>
        <taxon>Pleurodelinae</taxon>
        <taxon>Pleurodeles</taxon>
    </lineage>
</organism>
<dbReference type="Proteomes" id="UP001066276">
    <property type="component" value="Chromosome 7"/>
</dbReference>
<sequence length="109" mass="11255">MNAVANEAAERTGGGRDIGGEKTAAPSVRGRRRGHCSAALSARPVAQNKQKAPAKKQADRSDPDPAIGGAEERWGAGMPGGPRARGCQPFPTGSRVYLSDPEEPGAHRG</sequence>
<evidence type="ECO:0000313" key="2">
    <source>
        <dbReference type="EMBL" id="KAJ1127910.1"/>
    </source>
</evidence>
<dbReference type="EMBL" id="JANPWB010000011">
    <property type="protein sequence ID" value="KAJ1127910.1"/>
    <property type="molecule type" value="Genomic_DNA"/>
</dbReference>
<protein>
    <submittedName>
        <fullName evidence="2">Uncharacterized protein</fullName>
    </submittedName>
</protein>